<sequence>METLAKKQIIYDYVANCLSANDKADFEAEMQMNQELKQEVAQLILKRLQNEQRVRKHIEKAEIERIEAQKAALKKENNISFKDAIKQKWGKLLENLSSN</sequence>
<evidence type="ECO:0000313" key="2">
    <source>
        <dbReference type="EMBL" id="GGD42812.1"/>
    </source>
</evidence>
<evidence type="ECO:0000313" key="3">
    <source>
        <dbReference type="Proteomes" id="UP000609064"/>
    </source>
</evidence>
<dbReference type="AlphaFoldDB" id="A0A916YFS2"/>
<evidence type="ECO:0000256" key="1">
    <source>
        <dbReference type="SAM" id="Coils"/>
    </source>
</evidence>
<gene>
    <name evidence="2" type="ORF">GCM10011514_03420</name>
</gene>
<name>A0A916YFS2_9BACT</name>
<comment type="caution">
    <text evidence="2">The sequence shown here is derived from an EMBL/GenBank/DDBJ whole genome shotgun (WGS) entry which is preliminary data.</text>
</comment>
<dbReference type="EMBL" id="BMKK01000001">
    <property type="protein sequence ID" value="GGD42812.1"/>
    <property type="molecule type" value="Genomic_DNA"/>
</dbReference>
<protein>
    <submittedName>
        <fullName evidence="2">Uncharacterized protein</fullName>
    </submittedName>
</protein>
<dbReference type="Proteomes" id="UP000609064">
    <property type="component" value="Unassembled WGS sequence"/>
</dbReference>
<feature type="coiled-coil region" evidence="1">
    <location>
        <begin position="26"/>
        <end position="78"/>
    </location>
</feature>
<organism evidence="2 3">
    <name type="scientific">Emticicia aquatilis</name>
    <dbReference type="NCBI Taxonomy" id="1537369"/>
    <lineage>
        <taxon>Bacteria</taxon>
        <taxon>Pseudomonadati</taxon>
        <taxon>Bacteroidota</taxon>
        <taxon>Cytophagia</taxon>
        <taxon>Cytophagales</taxon>
        <taxon>Leadbetterellaceae</taxon>
        <taxon>Emticicia</taxon>
    </lineage>
</organism>
<reference evidence="2" key="1">
    <citation type="journal article" date="2014" name="Int. J. Syst. Evol. Microbiol.">
        <title>Complete genome sequence of Corynebacterium casei LMG S-19264T (=DSM 44701T), isolated from a smear-ripened cheese.</title>
        <authorList>
            <consortium name="US DOE Joint Genome Institute (JGI-PGF)"/>
            <person name="Walter F."/>
            <person name="Albersmeier A."/>
            <person name="Kalinowski J."/>
            <person name="Ruckert C."/>
        </authorList>
    </citation>
    <scope>NUCLEOTIDE SEQUENCE</scope>
    <source>
        <strain evidence="2">CGMCC 1.15958</strain>
    </source>
</reference>
<keyword evidence="3" id="KW-1185">Reference proteome</keyword>
<dbReference type="RefSeq" id="WP_188764012.1">
    <property type="nucleotide sequence ID" value="NZ_BMKK01000001.1"/>
</dbReference>
<reference evidence="2" key="2">
    <citation type="submission" date="2020-09" db="EMBL/GenBank/DDBJ databases">
        <authorList>
            <person name="Sun Q."/>
            <person name="Zhou Y."/>
        </authorList>
    </citation>
    <scope>NUCLEOTIDE SEQUENCE</scope>
    <source>
        <strain evidence="2">CGMCC 1.15958</strain>
    </source>
</reference>
<proteinExistence type="predicted"/>
<accession>A0A916YFS2</accession>
<keyword evidence="1" id="KW-0175">Coiled coil</keyword>